<keyword evidence="1" id="KW-1133">Transmembrane helix</keyword>
<gene>
    <name evidence="2" type="ORF">C7K55_12200</name>
</gene>
<organism evidence="2 3">
    <name type="scientific">Cyanobium usitatum str. Tous</name>
    <dbReference type="NCBI Taxonomy" id="2116684"/>
    <lineage>
        <taxon>Bacteria</taxon>
        <taxon>Bacillati</taxon>
        <taxon>Cyanobacteriota</taxon>
        <taxon>Cyanophyceae</taxon>
        <taxon>Synechococcales</taxon>
        <taxon>Prochlorococcaceae</taxon>
        <taxon>Cyanobium</taxon>
    </lineage>
</organism>
<keyword evidence="1" id="KW-0812">Transmembrane</keyword>
<dbReference type="AlphaFoldDB" id="A0A2P7MR86"/>
<dbReference type="RefSeq" id="WP_106633004.1">
    <property type="nucleotide sequence ID" value="NZ_PXXO01000018.1"/>
</dbReference>
<sequence length="121" mass="13140">MTSPRSRALQLPTTGASTRRVFRRRHRPARWRQAAIAFLLGAAGTGLMLALLQLPDRFDTFLLLSTALANLIGGVQQALWGLVQLLAVVLLVLAAIAALGLVVAGIIRLVRALWPQPSRRN</sequence>
<dbReference type="EMBL" id="PXXO01000018">
    <property type="protein sequence ID" value="PSJ03675.1"/>
    <property type="molecule type" value="Genomic_DNA"/>
</dbReference>
<feature type="transmembrane region" description="Helical" evidence="1">
    <location>
        <begin position="61"/>
        <end position="79"/>
    </location>
</feature>
<keyword evidence="1" id="KW-0472">Membrane</keyword>
<dbReference type="Proteomes" id="UP000243002">
    <property type="component" value="Unassembled WGS sequence"/>
</dbReference>
<evidence type="ECO:0000256" key="1">
    <source>
        <dbReference type="SAM" id="Phobius"/>
    </source>
</evidence>
<feature type="transmembrane region" description="Helical" evidence="1">
    <location>
        <begin position="34"/>
        <end position="54"/>
    </location>
</feature>
<evidence type="ECO:0000313" key="2">
    <source>
        <dbReference type="EMBL" id="PSJ03675.1"/>
    </source>
</evidence>
<accession>A0A2P7MR86</accession>
<name>A0A2P7MR86_9CYAN</name>
<comment type="caution">
    <text evidence="2">The sequence shown here is derived from an EMBL/GenBank/DDBJ whole genome shotgun (WGS) entry which is preliminary data.</text>
</comment>
<protein>
    <submittedName>
        <fullName evidence="2">Uncharacterized protein</fullName>
    </submittedName>
</protein>
<proteinExistence type="predicted"/>
<evidence type="ECO:0000313" key="3">
    <source>
        <dbReference type="Proteomes" id="UP000243002"/>
    </source>
</evidence>
<reference evidence="2 3" key="1">
    <citation type="journal article" date="2018" name="Environ. Microbiol.">
        <title>Ecological and genomic features of two widespread freshwater picocyanobacteria.</title>
        <authorList>
            <person name="Cabello-Yeves P.J."/>
            <person name="Picazo A."/>
            <person name="Camacho A."/>
            <person name="Callieri C."/>
            <person name="Rosselli R."/>
            <person name="Roda-Garcia J.J."/>
            <person name="Coutinho F.H."/>
            <person name="Rodriguez-Valera F."/>
        </authorList>
    </citation>
    <scope>NUCLEOTIDE SEQUENCE [LARGE SCALE GENOMIC DNA]</scope>
    <source>
        <strain evidence="2 3">Tous</strain>
    </source>
</reference>
<keyword evidence="3" id="KW-1185">Reference proteome</keyword>
<feature type="transmembrane region" description="Helical" evidence="1">
    <location>
        <begin position="85"/>
        <end position="110"/>
    </location>
</feature>